<protein>
    <submittedName>
        <fullName evidence="1">Uncharacterized protein</fullName>
    </submittedName>
</protein>
<evidence type="ECO:0000313" key="2">
    <source>
        <dbReference type="Proteomes" id="UP000322617"/>
    </source>
</evidence>
<sequence length="65" mass="7726">MSHKYFTINERNKLEILLKENYKISKILNSHRAIIYREIKRINGEYSSENVQSDANTKAANKRKN</sequence>
<reference evidence="1 2" key="1">
    <citation type="submission" date="2019-07" db="EMBL/GenBank/DDBJ databases">
        <title>Complete Genome Sequence of Leptotrichia shahii Strain JCM 16776.</title>
        <authorList>
            <person name="Watanabe S."/>
            <person name="Cui L."/>
        </authorList>
    </citation>
    <scope>NUCLEOTIDE SEQUENCE [LARGE SCALE GENOMIC DNA]</scope>
    <source>
        <strain evidence="1 2">JCM16776</strain>
    </source>
</reference>
<gene>
    <name evidence="1" type="ORF">JCM16776_0094</name>
</gene>
<proteinExistence type="predicted"/>
<organism evidence="1 2">
    <name type="scientific">Leptotrichia shahii</name>
    <dbReference type="NCBI Taxonomy" id="157691"/>
    <lineage>
        <taxon>Bacteria</taxon>
        <taxon>Fusobacteriati</taxon>
        <taxon>Fusobacteriota</taxon>
        <taxon>Fusobacteriia</taxon>
        <taxon>Fusobacteriales</taxon>
        <taxon>Leptotrichiaceae</taxon>
        <taxon>Leptotrichia</taxon>
    </lineage>
</organism>
<evidence type="ECO:0000313" key="1">
    <source>
        <dbReference type="EMBL" id="BBM39899.1"/>
    </source>
</evidence>
<dbReference type="RefSeq" id="WP_018450758.1">
    <property type="nucleotide sequence ID" value="NZ_AP019827.1"/>
</dbReference>
<accession>A0A510JKQ0</accession>
<dbReference type="EMBL" id="AP019827">
    <property type="protein sequence ID" value="BBM39899.1"/>
    <property type="molecule type" value="Genomic_DNA"/>
</dbReference>
<dbReference type="OrthoDB" id="82340at2"/>
<dbReference type="AlphaFoldDB" id="A0A510JKQ0"/>
<keyword evidence="2" id="KW-1185">Reference proteome</keyword>
<name>A0A510JKQ0_9FUSO</name>
<dbReference type="Proteomes" id="UP000322617">
    <property type="component" value="Chromosome"/>
</dbReference>
<dbReference type="KEGG" id="lsz:JCM16776_0094"/>